<dbReference type="Proteomes" id="UP000008287">
    <property type="component" value="Segment"/>
</dbReference>
<dbReference type="Gene3D" id="3.20.16.10">
    <property type="entry name" value="Herpesvirus/Caudovirus protease domain"/>
    <property type="match status" value="1"/>
</dbReference>
<dbReference type="RefSeq" id="NP_047988.1">
    <property type="nucleotide sequence ID" value="NC_001987.1"/>
</dbReference>
<dbReference type="InterPro" id="IPR035443">
    <property type="entry name" value="Herpes_virus_sf"/>
</dbReference>
<keyword evidence="1 9" id="KW-0597">Phosphoprotein</keyword>
<feature type="site" description="Cleavage; by assemblin; Release site" evidence="9">
    <location>
        <begin position="228"/>
        <end position="229"/>
    </location>
</feature>
<comment type="caution">
    <text evidence="9">Lacks conserved residue(s) required for the propagation of feature annotation.</text>
</comment>
<dbReference type="OrthoDB" id="9131at10239"/>
<keyword evidence="5 9" id="KW-0378">Hydrolase</keyword>
<dbReference type="EMBL" id="AF083424">
    <property type="protein sequence ID" value="AAC95541.1"/>
    <property type="molecule type" value="Genomic_DNA"/>
</dbReference>
<dbReference type="GO" id="GO:0030430">
    <property type="term" value="C:host cell cytoplasm"/>
    <property type="evidence" value="ECO:0007669"/>
    <property type="project" value="UniProtKB-SubCell"/>
</dbReference>
<comment type="subunit">
    <molecule>Assembly protein</molecule>
    <text evidence="9">Homomultimer. Interacts with major capsid protein.</text>
</comment>
<keyword evidence="2 9" id="KW-1048">Host nucleus</keyword>
<comment type="subcellular location">
    <molecule>Assemblin</molecule>
    <subcellularLocation>
        <location evidence="9">Host nucleus</location>
    </subcellularLocation>
</comment>
<evidence type="ECO:0000313" key="11">
    <source>
        <dbReference type="EMBL" id="AAC95541.1"/>
    </source>
</evidence>
<keyword evidence="6 9" id="KW-0720">Serine protease</keyword>
<comment type="function">
    <text evidence="9">Assemblin: Protease that plays an essential role in virion assembly within the nucleus. Catalyzes the cleavage of the assembly protein after formation of the spherical procapsid. By that cleavage, the capsid matures and gains its icosahedral shape. The cleavage sites seem to include -Ala-Ser-, -Ala-Ala-, as well as Ala-Thr bonds. Assemblin and cleavages products are evicted from the capsid before or during DNA packaging.</text>
</comment>
<feature type="region of interest" description="Interaction with major capsid protein" evidence="9">
    <location>
        <begin position="479"/>
        <end position="499"/>
    </location>
</feature>
<keyword evidence="7 9" id="KW-0118">Viral capsid assembly</keyword>
<dbReference type="GO" id="GO:0042025">
    <property type="term" value="C:host cell nucleus"/>
    <property type="evidence" value="ECO:0007669"/>
    <property type="project" value="UniProtKB-SubCell"/>
</dbReference>
<organism evidence="12">
    <name type="scientific">Ateline herpesvirus 3</name>
    <name type="common">AtHV-3</name>
    <name type="synonym">Herpesvirus ateles</name>
    <dbReference type="NCBI Taxonomy" id="85618"/>
    <lineage>
        <taxon>Viruses</taxon>
        <taxon>Duplodnaviria</taxon>
        <taxon>Heunggongvirae</taxon>
        <taxon>Peploviricota</taxon>
        <taxon>Herviviricetes</taxon>
        <taxon>Herpesvirales</taxon>
        <taxon>Orthoherpesviridae</taxon>
        <taxon>Gammaherpesvirinae</taxon>
        <taxon>Rhadinovirus</taxon>
        <taxon>Rhadinovirus atelinegamma3</taxon>
    </lineage>
</organism>
<name>Q9YTP9_ATHV3</name>
<feature type="region of interest" description="Disordered" evidence="10">
    <location>
        <begin position="431"/>
        <end position="479"/>
    </location>
</feature>
<feature type="chain" id="PRO_5023413128" description="Assemblin" evidence="9">
    <location>
        <begin position="1"/>
        <end position="228"/>
    </location>
</feature>
<comment type="subcellular location">
    <molecule>Assembly protein</molecule>
    <subcellularLocation>
        <location evidence="9">Host nucleus</location>
    </subcellularLocation>
</comment>
<feature type="compositionally biased region" description="Polar residues" evidence="10">
    <location>
        <begin position="459"/>
        <end position="472"/>
    </location>
</feature>
<reference evidence="11 12" key="1">
    <citation type="journal article" date="2000" name="J. Virol.">
        <title>Primary structure of the Herpesvirus ateles genome.</title>
        <authorList>
            <person name="Albrecht J.C."/>
        </authorList>
    </citation>
    <scope>NUCLEOTIDE SEQUENCE [LARGE SCALE GENOMIC DNA]</scope>
    <source>
        <strain evidence="11">73</strain>
    </source>
</reference>
<dbReference type="GO" id="GO:0042802">
    <property type="term" value="F:identical protein binding"/>
    <property type="evidence" value="ECO:0007669"/>
    <property type="project" value="UniProtKB-UniRule"/>
</dbReference>
<feature type="active site" description="Charge relay system" evidence="9">
    <location>
        <position position="45"/>
    </location>
</feature>
<comment type="function">
    <text evidence="9">Assembly protein: Plays a major role in capsid assembly. Acts as a scaffold protein by binding major capsid protein. Multimerizes in the nucleus such as major capsid protein forms the icosahedral T=16 capsid. Cleaved by assemblin after capsid completion. The cleavages products are evicted from the capsid before or during DNA packaging.</text>
</comment>
<dbReference type="Pfam" id="PF00716">
    <property type="entry name" value="Peptidase_S21"/>
    <property type="match status" value="1"/>
</dbReference>
<evidence type="ECO:0000256" key="10">
    <source>
        <dbReference type="SAM" id="MobiDB-lite"/>
    </source>
</evidence>
<evidence type="ECO:0000256" key="1">
    <source>
        <dbReference type="ARBA" id="ARBA00022553"/>
    </source>
</evidence>
<proteinExistence type="inferred from homology"/>
<comment type="subunit">
    <molecule>Capsid scaffolding protein</molecule>
    <text evidence="9">Homomultimer. Interacts with major capsid protein.</text>
</comment>
<feature type="chain" id="PRO_5023413130" description="Capsid scaffolding protein" evidence="9">
    <location>
        <begin position="1"/>
        <end position="499"/>
    </location>
</feature>
<evidence type="ECO:0000256" key="3">
    <source>
        <dbReference type="ARBA" id="ARBA00022612"/>
    </source>
</evidence>
<comment type="function">
    <text evidence="9">Capsid scaffolding protein: Acts as a scaffold protein by binding major capsid protein in the cytoplasm, inducing the nuclear localization of both proteins. Multimerizes in the nucleus such as major capsid protein forms the icosahedral T=16 capsid. Autocatalytic cleavage releases the assembly protein, and subsequently abolishes interaction with major capsid protein. Cleavages products are evicted from the capsid before or during DNA packaging.</text>
</comment>
<dbReference type="GO" id="GO:0006508">
    <property type="term" value="P:proteolysis"/>
    <property type="evidence" value="ECO:0007669"/>
    <property type="project" value="UniProtKB-KW"/>
</dbReference>
<protein>
    <recommendedName>
        <fullName evidence="9">Capsid scaffolding protein</fullName>
    </recommendedName>
    <alternativeName>
        <fullName evidence="9">Protease precursor</fullName>
        <shortName evidence="9">pPR</shortName>
    </alternativeName>
    <component>
        <recommendedName>
            <fullName evidence="9">Assemblin</fullName>
            <ecNumber evidence="9">3.4.21.97</ecNumber>
        </recommendedName>
        <alternativeName>
            <fullName evidence="9">Protease</fullName>
            <shortName evidence="9">Pr</shortName>
        </alternativeName>
    </component>
    <component>
        <recommendedName>
            <fullName evidence="9">Assembly protein</fullName>
            <shortName evidence="9">AP</shortName>
        </recommendedName>
        <alternativeName>
            <fullName evidence="9">Capsid assembly protein</fullName>
        </alternativeName>
    </component>
</protein>
<dbReference type="EC" id="3.4.21.97" evidence="9"/>
<keyword evidence="8 9" id="KW-1035">Host cytoplasm</keyword>
<evidence type="ECO:0000256" key="8">
    <source>
        <dbReference type="ARBA" id="ARBA00023200"/>
    </source>
</evidence>
<dbReference type="KEGG" id="vg:1450423"/>
<evidence type="ECO:0000256" key="7">
    <source>
        <dbReference type="ARBA" id="ARBA00022950"/>
    </source>
</evidence>
<comment type="catalytic activity">
    <reaction evidence="9">
        <text>Cleaves -Ala-|-Ser- and -Ala-|-Ala- bonds in the scaffold protein.</text>
        <dbReference type="EC" id="3.4.21.97"/>
    </reaction>
</comment>
<evidence type="ECO:0000256" key="9">
    <source>
        <dbReference type="HAMAP-Rule" id="MF_04008"/>
    </source>
</evidence>
<comment type="similarity">
    <text evidence="9">Belongs to the herpesviridae capsid scaffolding protein family.</text>
</comment>
<organismHost>
    <name type="scientific">Ateles</name>
    <dbReference type="NCBI Taxonomy" id="9506"/>
</organismHost>
<feature type="chain" id="PRO_5023413129" description="Assembly protein" evidence="9">
    <location>
        <begin position="229"/>
        <end position="499"/>
    </location>
</feature>
<evidence type="ECO:0000256" key="5">
    <source>
        <dbReference type="ARBA" id="ARBA00022801"/>
    </source>
</evidence>
<keyword evidence="4 9" id="KW-0645">Protease</keyword>
<comment type="subunit">
    <molecule>Assemblin</molecule>
    <text evidence="9">Exists in a monomer-dimer equilibrium with the dimer being the active species.</text>
</comment>
<dbReference type="MEROPS" id="S21.006"/>
<sequence>MPIVYVAGFVDVVAYPKVDPVLYLNLEEVSKCLPLAKPIPLNIEHLPESTIGHTIGLYSVTHGVFCVGVINSEKFLNFAENLFSNSCVAKTTNKLLPHQPLLEILHTWLPALSLSSLCPNTQNENNDNMFQHVSLCALGRRRGTVAVYSMNLKDAISQFYSISQEEVESIYQDSKNIDLNSLSKPVFNMNPYTLMAKAIDAGFIKDRLQLLRTDKGVAQIKKLTYLKASETPKLGIEDSSEDMNQHGITSQGSDDLISVPKSTFLSMLQNNLDNFKQVTRPVFYPPYLPSQGTYVPYELYNHPPYLGENTGYMLSNGSYVPAIFPSRPNKRKREDFEDCVFPGESSLYKDVLNLTKNMSQLQDDLKDLKQAASSQPTRIIPQQFSSSYSFDQGHVPFFRYGPYGIQKNDHPPPPPVCVSQQLPMQPLHVQQPPMQAPHVQQPPMQPPHVQQPRVLPSTDVPSNEAQKPSASESVHVEASFVQDPVSQIQKLFCDELLNK</sequence>
<dbReference type="GO" id="GO:0019076">
    <property type="term" value="P:viral release from host cell"/>
    <property type="evidence" value="ECO:0007669"/>
    <property type="project" value="UniProtKB-UniRule"/>
</dbReference>
<dbReference type="GeneID" id="1450423"/>
<dbReference type="GO" id="GO:0039708">
    <property type="term" value="P:nuclear capsid assembly"/>
    <property type="evidence" value="ECO:0007669"/>
    <property type="project" value="UniProtKB-ARBA"/>
</dbReference>
<dbReference type="PIR" id="T42930">
    <property type="entry name" value="T42930"/>
</dbReference>
<dbReference type="HAMAP" id="MF_04008">
    <property type="entry name" value="HSV_SCAF"/>
    <property type="match status" value="1"/>
</dbReference>
<feature type="active site" description="Charge relay system" evidence="9">
    <location>
        <position position="113"/>
    </location>
</feature>
<accession>Q9YTP9</accession>
<evidence type="ECO:0000313" key="12">
    <source>
        <dbReference type="Proteomes" id="UP000008287"/>
    </source>
</evidence>
<dbReference type="InterPro" id="IPR001847">
    <property type="entry name" value="Peptidase_S21"/>
</dbReference>
<keyword evidence="3 9" id="KW-1188">Viral release from host cell</keyword>
<comment type="subcellular location">
    <molecule>Capsid scaffolding protein</molecule>
    <subcellularLocation>
        <location evidence="9">Host cytoplasm</location>
    </subcellularLocation>
</comment>
<comment type="domain">
    <text evidence="9">Region of interaction between pPR and pAP is called Amino conserved domain (ACD). The region of interaction with major capsid protein is called carboxyl conserved domain (CCD).</text>
</comment>
<dbReference type="SUPFAM" id="SSF50789">
    <property type="entry name" value="Herpes virus serine proteinase, assemblin"/>
    <property type="match status" value="1"/>
</dbReference>
<evidence type="ECO:0000256" key="4">
    <source>
        <dbReference type="ARBA" id="ARBA00022670"/>
    </source>
</evidence>
<dbReference type="GO" id="GO:0004252">
    <property type="term" value="F:serine-type endopeptidase activity"/>
    <property type="evidence" value="ECO:0007669"/>
    <property type="project" value="UniProtKB-UniRule"/>
</dbReference>
<evidence type="ECO:0000256" key="2">
    <source>
        <dbReference type="ARBA" id="ARBA00022562"/>
    </source>
</evidence>
<dbReference type="PRINTS" id="PR00236">
    <property type="entry name" value="HSVCAPSIDP40"/>
</dbReference>
<feature type="compositionally biased region" description="Low complexity" evidence="10">
    <location>
        <begin position="431"/>
        <end position="452"/>
    </location>
</feature>
<evidence type="ECO:0000256" key="6">
    <source>
        <dbReference type="ARBA" id="ARBA00022825"/>
    </source>
</evidence>
<keyword evidence="12" id="KW-1185">Reference proteome</keyword>
<feature type="active site" description="Charge relay system" evidence="9">
    <location>
        <position position="132"/>
    </location>
</feature>
<comment type="PTM">
    <text evidence="9">Capsid scaffolding protein: Capsid scaffolding protein is cleaved by assemblin after formation of the spherical procapsid. As a result, the capsid obtains its mature, icosahedral shape. Cleavages occur at two or more sites: release (R-site) and maturation (M-site).</text>
</comment>